<comment type="caution">
    <text evidence="1">The sequence shown here is derived from an EMBL/GenBank/DDBJ whole genome shotgun (WGS) entry which is preliminary data.</text>
</comment>
<reference evidence="2" key="1">
    <citation type="submission" date="2024-07" db="EMBL/GenBank/DDBJ databases">
        <title>Two chromosome-level genome assemblies of Korean endemic species Abeliophyllum distichum and Forsythia ovata (Oleaceae).</title>
        <authorList>
            <person name="Jang H."/>
        </authorList>
    </citation>
    <scope>NUCLEOTIDE SEQUENCE [LARGE SCALE GENOMIC DNA]</scope>
</reference>
<evidence type="ECO:0000313" key="1">
    <source>
        <dbReference type="EMBL" id="KAL2453127.1"/>
    </source>
</evidence>
<protein>
    <submittedName>
        <fullName evidence="1">Uncharacterized protein</fullName>
    </submittedName>
</protein>
<accession>A0ABD1NP01</accession>
<proteinExistence type="predicted"/>
<dbReference type="Proteomes" id="UP001604336">
    <property type="component" value="Unassembled WGS sequence"/>
</dbReference>
<organism evidence="1 2">
    <name type="scientific">Abeliophyllum distichum</name>
    <dbReference type="NCBI Taxonomy" id="126358"/>
    <lineage>
        <taxon>Eukaryota</taxon>
        <taxon>Viridiplantae</taxon>
        <taxon>Streptophyta</taxon>
        <taxon>Embryophyta</taxon>
        <taxon>Tracheophyta</taxon>
        <taxon>Spermatophyta</taxon>
        <taxon>Magnoliopsida</taxon>
        <taxon>eudicotyledons</taxon>
        <taxon>Gunneridae</taxon>
        <taxon>Pentapetalae</taxon>
        <taxon>asterids</taxon>
        <taxon>lamiids</taxon>
        <taxon>Lamiales</taxon>
        <taxon>Oleaceae</taxon>
        <taxon>Forsythieae</taxon>
        <taxon>Abeliophyllum</taxon>
    </lineage>
</organism>
<keyword evidence="2" id="KW-1185">Reference proteome</keyword>
<dbReference type="AlphaFoldDB" id="A0ABD1NP01"/>
<evidence type="ECO:0000313" key="2">
    <source>
        <dbReference type="Proteomes" id="UP001604336"/>
    </source>
</evidence>
<dbReference type="EMBL" id="JBFOLK010000843">
    <property type="protein sequence ID" value="KAL2453127.1"/>
    <property type="molecule type" value="Genomic_DNA"/>
</dbReference>
<sequence>MQFVRVEGNATCVKGKPTGKQFLAMLLITWQHEAPRGSPNTVFKISATQPSIPFRASTHGRNSSTASVASDTAEAACETFGPDDFAMADVAMHANTNNAKADDLYAIISNFLRGLLRGIGLWFSQGRFVGRYF</sequence>
<name>A0ABD1NP01_9LAMI</name>
<gene>
    <name evidence="1" type="ORF">Adt_49373</name>
</gene>